<dbReference type="OrthoDB" id="2756615at2759"/>
<keyword evidence="1" id="KW-0472">Membrane</keyword>
<feature type="transmembrane region" description="Helical" evidence="1">
    <location>
        <begin position="316"/>
        <end position="337"/>
    </location>
</feature>
<dbReference type="STRING" id="945553.A0A0D2NFX2"/>
<keyword evidence="1" id="KW-1133">Transmembrane helix</keyword>
<gene>
    <name evidence="2" type="ORF">HYPSUDRAFT_70381</name>
</gene>
<sequence length="347" mass="37947">MAAPQLFVIVDDSCSDSFVFGPLEWTRTGLPEEFNSTSQTPTFALDQAGPLGNMKMGFNGISVALFGNTPPGTGAPRTFAVSIDGTTPYYVAYTDPSPPTYMQWYQSPLLEEGDHNISLSNIAGGASVDFAVVSVGEDTPLSDTLIITDNDDLAFNYTGQWLRSQHAFISGLQKPNGNPYYNSTHQTSDVGSFFTYQFTGNSVAVYGIFTWSTLGMMSLTFTLDGESLSQTYDVRPDTPQLVSGEDQQQNFLFYEYSFLQTGSHTLMVNLTECVNQTFAFDYVTFTPSFTTLATMPNGTTAVYTEQMISKNSHTGVIAAGLGAAIIVLLLVGIFVFFRRRKQVDEQT</sequence>
<dbReference type="AlphaFoldDB" id="A0A0D2NFX2"/>
<evidence type="ECO:0000313" key="3">
    <source>
        <dbReference type="Proteomes" id="UP000054270"/>
    </source>
</evidence>
<keyword evidence="3" id="KW-1185">Reference proteome</keyword>
<dbReference type="EMBL" id="KN817597">
    <property type="protein sequence ID" value="KJA17884.1"/>
    <property type="molecule type" value="Genomic_DNA"/>
</dbReference>
<organism evidence="2 3">
    <name type="scientific">Hypholoma sublateritium (strain FD-334 SS-4)</name>
    <dbReference type="NCBI Taxonomy" id="945553"/>
    <lineage>
        <taxon>Eukaryota</taxon>
        <taxon>Fungi</taxon>
        <taxon>Dikarya</taxon>
        <taxon>Basidiomycota</taxon>
        <taxon>Agaricomycotina</taxon>
        <taxon>Agaricomycetes</taxon>
        <taxon>Agaricomycetidae</taxon>
        <taxon>Agaricales</taxon>
        <taxon>Agaricineae</taxon>
        <taxon>Strophariaceae</taxon>
        <taxon>Hypholoma</taxon>
    </lineage>
</organism>
<accession>A0A0D2NFX2</accession>
<reference evidence="3" key="1">
    <citation type="submission" date="2014-04" db="EMBL/GenBank/DDBJ databases">
        <title>Evolutionary Origins and Diversification of the Mycorrhizal Mutualists.</title>
        <authorList>
            <consortium name="DOE Joint Genome Institute"/>
            <consortium name="Mycorrhizal Genomics Consortium"/>
            <person name="Kohler A."/>
            <person name="Kuo A."/>
            <person name="Nagy L.G."/>
            <person name="Floudas D."/>
            <person name="Copeland A."/>
            <person name="Barry K.W."/>
            <person name="Cichocki N."/>
            <person name="Veneault-Fourrey C."/>
            <person name="LaButti K."/>
            <person name="Lindquist E.A."/>
            <person name="Lipzen A."/>
            <person name="Lundell T."/>
            <person name="Morin E."/>
            <person name="Murat C."/>
            <person name="Riley R."/>
            <person name="Ohm R."/>
            <person name="Sun H."/>
            <person name="Tunlid A."/>
            <person name="Henrissat B."/>
            <person name="Grigoriev I.V."/>
            <person name="Hibbett D.S."/>
            <person name="Martin F."/>
        </authorList>
    </citation>
    <scope>NUCLEOTIDE SEQUENCE [LARGE SCALE GENOMIC DNA]</scope>
    <source>
        <strain evidence="3">FD-334 SS-4</strain>
    </source>
</reference>
<protein>
    <submittedName>
        <fullName evidence="2">Uncharacterized protein</fullName>
    </submittedName>
</protein>
<proteinExistence type="predicted"/>
<dbReference type="CDD" id="cd12087">
    <property type="entry name" value="TM_EGFR-like"/>
    <property type="match status" value="1"/>
</dbReference>
<evidence type="ECO:0000256" key="1">
    <source>
        <dbReference type="SAM" id="Phobius"/>
    </source>
</evidence>
<name>A0A0D2NFX2_HYPSF</name>
<dbReference type="Gene3D" id="2.60.120.260">
    <property type="entry name" value="Galactose-binding domain-like"/>
    <property type="match status" value="2"/>
</dbReference>
<dbReference type="Proteomes" id="UP000054270">
    <property type="component" value="Unassembled WGS sequence"/>
</dbReference>
<evidence type="ECO:0000313" key="2">
    <source>
        <dbReference type="EMBL" id="KJA17884.1"/>
    </source>
</evidence>
<keyword evidence="1" id="KW-0812">Transmembrane</keyword>